<reference evidence="2" key="1">
    <citation type="submission" date="2020-02" db="EMBL/GenBank/DDBJ databases">
        <authorList>
            <person name="Meier V. D."/>
        </authorList>
    </citation>
    <scope>NUCLEOTIDE SEQUENCE</scope>
    <source>
        <strain evidence="2">AVDCRST_MAG41</strain>
    </source>
</reference>
<proteinExistence type="predicted"/>
<sequence length="135" mass="14521">MEELGIGLMFVGGFAALGACIHHLVRSAEFRKRGIHRSGVVVRHEVTSYPEGDVVMRAPVIEFVDEWGVRREFTSNMSNDRSKPALGESVPVAYLPGRPETARLYTARHTVAVLLATSSAAVVFLGGGLISVLSG</sequence>
<keyword evidence="1" id="KW-0812">Transmembrane</keyword>
<protein>
    <recommendedName>
        <fullName evidence="3">DUF3592 domain-containing protein</fullName>
    </recommendedName>
</protein>
<keyword evidence="1" id="KW-1133">Transmembrane helix</keyword>
<keyword evidence="1" id="KW-0472">Membrane</keyword>
<dbReference type="EMBL" id="CADCTP010000097">
    <property type="protein sequence ID" value="CAA9231518.1"/>
    <property type="molecule type" value="Genomic_DNA"/>
</dbReference>
<evidence type="ECO:0000313" key="2">
    <source>
        <dbReference type="EMBL" id="CAA9231518.1"/>
    </source>
</evidence>
<name>A0A6J4HQT0_9ACTN</name>
<dbReference type="AlphaFoldDB" id="A0A6J4HQT0"/>
<gene>
    <name evidence="2" type="ORF">AVDCRST_MAG41-925</name>
</gene>
<evidence type="ECO:0008006" key="3">
    <source>
        <dbReference type="Google" id="ProtNLM"/>
    </source>
</evidence>
<organism evidence="2">
    <name type="scientific">uncultured Mycobacteriales bacterium</name>
    <dbReference type="NCBI Taxonomy" id="581187"/>
    <lineage>
        <taxon>Bacteria</taxon>
        <taxon>Bacillati</taxon>
        <taxon>Actinomycetota</taxon>
        <taxon>Actinomycetes</taxon>
        <taxon>Mycobacteriales</taxon>
        <taxon>environmental samples</taxon>
    </lineage>
</organism>
<feature type="transmembrane region" description="Helical" evidence="1">
    <location>
        <begin position="6"/>
        <end position="25"/>
    </location>
</feature>
<feature type="transmembrane region" description="Helical" evidence="1">
    <location>
        <begin position="111"/>
        <end position="133"/>
    </location>
</feature>
<evidence type="ECO:0000256" key="1">
    <source>
        <dbReference type="SAM" id="Phobius"/>
    </source>
</evidence>
<accession>A0A6J4HQT0</accession>